<organism evidence="2 3">
    <name type="scientific">Fibroporia radiculosa</name>
    <dbReference type="NCBI Taxonomy" id="599839"/>
    <lineage>
        <taxon>Eukaryota</taxon>
        <taxon>Fungi</taxon>
        <taxon>Dikarya</taxon>
        <taxon>Basidiomycota</taxon>
        <taxon>Agaricomycotina</taxon>
        <taxon>Agaricomycetes</taxon>
        <taxon>Polyporales</taxon>
        <taxon>Fibroporiaceae</taxon>
        <taxon>Fibroporia</taxon>
    </lineage>
</organism>
<feature type="transmembrane region" description="Helical" evidence="1">
    <location>
        <begin position="128"/>
        <end position="152"/>
    </location>
</feature>
<keyword evidence="1" id="KW-0472">Membrane</keyword>
<evidence type="ECO:0000256" key="1">
    <source>
        <dbReference type="SAM" id="Phobius"/>
    </source>
</evidence>
<protein>
    <submittedName>
        <fullName evidence="2">Uncharacterized protein</fullName>
    </submittedName>
</protein>
<dbReference type="OrthoDB" id="3358048at2759"/>
<dbReference type="InParanoid" id="J4G9U3"/>
<keyword evidence="3" id="KW-1185">Reference proteome</keyword>
<evidence type="ECO:0000313" key="3">
    <source>
        <dbReference type="Proteomes" id="UP000006352"/>
    </source>
</evidence>
<feature type="transmembrane region" description="Helical" evidence="1">
    <location>
        <begin position="45"/>
        <end position="65"/>
    </location>
</feature>
<dbReference type="Proteomes" id="UP000006352">
    <property type="component" value="Unassembled WGS sequence"/>
</dbReference>
<keyword evidence="1" id="KW-1133">Transmembrane helix</keyword>
<gene>
    <name evidence="2" type="ORF">FIBRA_05627</name>
</gene>
<dbReference type="HOGENOM" id="CLU_097226_0_0_1"/>
<keyword evidence="1" id="KW-0812">Transmembrane</keyword>
<dbReference type="RefSeq" id="XP_012182776.1">
    <property type="nucleotide sequence ID" value="XM_012327386.1"/>
</dbReference>
<reference evidence="2 3" key="1">
    <citation type="journal article" date="2012" name="Appl. Environ. Microbiol.">
        <title>Short-read sequencing for genomic analysis of the brown rot fungus Fibroporia radiculosa.</title>
        <authorList>
            <person name="Tang J.D."/>
            <person name="Perkins A.D."/>
            <person name="Sonstegard T.S."/>
            <person name="Schroeder S.G."/>
            <person name="Burgess S.C."/>
            <person name="Diehl S.V."/>
        </authorList>
    </citation>
    <scope>NUCLEOTIDE SEQUENCE [LARGE SCALE GENOMIC DNA]</scope>
    <source>
        <strain evidence="2 3">TFFH 294</strain>
    </source>
</reference>
<sequence>MSLRQRIPFRFSENDQSDDHILDEQEQEELIESLRRQSRTVASQYVIYAEVILGLSCLLHVIFLFKQDKESPLYALLPTIVPTAPLPLAALFAVLHIALHLNLGLLLLPYESSIIRWLASLPPPLSALPIVLSHPICLVAPALAPALSLLLLRGWPETVWWSVAGAMTWFVYTIRQWPEQSEDDIRQLENMRYDARGV</sequence>
<proteinExistence type="predicted"/>
<feature type="transmembrane region" description="Helical" evidence="1">
    <location>
        <begin position="85"/>
        <end position="108"/>
    </location>
</feature>
<evidence type="ECO:0000313" key="2">
    <source>
        <dbReference type="EMBL" id="CCM03493.1"/>
    </source>
</evidence>
<dbReference type="GeneID" id="24098404"/>
<dbReference type="AlphaFoldDB" id="J4G9U3"/>
<name>J4G9U3_9APHY</name>
<accession>J4G9U3</accession>
<dbReference type="EMBL" id="HE797116">
    <property type="protein sequence ID" value="CCM03493.1"/>
    <property type="molecule type" value="Genomic_DNA"/>
</dbReference>